<dbReference type="CDD" id="cd00085">
    <property type="entry name" value="HNHc"/>
    <property type="match status" value="1"/>
</dbReference>
<dbReference type="GO" id="GO:0004519">
    <property type="term" value="F:endonuclease activity"/>
    <property type="evidence" value="ECO:0007669"/>
    <property type="project" value="UniProtKB-KW"/>
</dbReference>
<dbReference type="InterPro" id="IPR003615">
    <property type="entry name" value="HNH_nuc"/>
</dbReference>
<proteinExistence type="inferred from homology"/>
<keyword evidence="1" id="KW-0540">Nuclease</keyword>
<dbReference type="Pfam" id="PF01844">
    <property type="entry name" value="HNH"/>
    <property type="match status" value="1"/>
</dbReference>
<dbReference type="SMART" id="SM00507">
    <property type="entry name" value="HNHc"/>
    <property type="match status" value="1"/>
</dbReference>
<reference evidence="7" key="1">
    <citation type="journal article" date="2019" name="Int. J. Syst. Evol. Microbiol.">
        <title>The Global Catalogue of Microorganisms (GCM) 10K type strain sequencing project: providing services to taxonomists for standard genome sequencing and annotation.</title>
        <authorList>
            <consortium name="The Broad Institute Genomics Platform"/>
            <consortium name="The Broad Institute Genome Sequencing Center for Infectious Disease"/>
            <person name="Wu L."/>
            <person name="Ma J."/>
        </authorList>
    </citation>
    <scope>NUCLEOTIDE SEQUENCE [LARGE SCALE GENOMIC DNA]</scope>
    <source>
        <strain evidence="7">KCTC 33792</strain>
    </source>
</reference>
<evidence type="ECO:0000259" key="5">
    <source>
        <dbReference type="SMART" id="SM00507"/>
    </source>
</evidence>
<evidence type="ECO:0000313" key="7">
    <source>
        <dbReference type="Proteomes" id="UP001597520"/>
    </source>
</evidence>
<evidence type="ECO:0000256" key="4">
    <source>
        <dbReference type="ARBA" id="ARBA00040194"/>
    </source>
</evidence>
<dbReference type="Gene3D" id="1.10.30.50">
    <property type="match status" value="1"/>
</dbReference>
<dbReference type="RefSeq" id="WP_380711365.1">
    <property type="nucleotide sequence ID" value="NZ_JBHUML010000002.1"/>
</dbReference>
<dbReference type="PANTHER" id="PTHR41286">
    <property type="entry name" value="HNH NUCLEASE YAJD-RELATED"/>
    <property type="match status" value="1"/>
</dbReference>
<evidence type="ECO:0000256" key="3">
    <source>
        <dbReference type="ARBA" id="ARBA00038412"/>
    </source>
</evidence>
<accession>A0ABW5SYA7</accession>
<feature type="domain" description="HNH nuclease" evidence="5">
    <location>
        <begin position="52"/>
        <end position="107"/>
    </location>
</feature>
<organism evidence="6 7">
    <name type="scientific">Salibacterium lacus</name>
    <dbReference type="NCBI Taxonomy" id="1898109"/>
    <lineage>
        <taxon>Bacteria</taxon>
        <taxon>Bacillati</taxon>
        <taxon>Bacillota</taxon>
        <taxon>Bacilli</taxon>
        <taxon>Bacillales</taxon>
        <taxon>Bacillaceae</taxon>
    </lineage>
</organism>
<name>A0ABW5SYA7_9BACI</name>
<comment type="caution">
    <text evidence="6">The sequence shown here is derived from an EMBL/GenBank/DDBJ whole genome shotgun (WGS) entry which is preliminary data.</text>
</comment>
<keyword evidence="7" id="KW-1185">Reference proteome</keyword>
<gene>
    <name evidence="6" type="ORF">ACFSUB_01225</name>
</gene>
<evidence type="ECO:0000256" key="1">
    <source>
        <dbReference type="ARBA" id="ARBA00022722"/>
    </source>
</evidence>
<protein>
    <recommendedName>
        <fullName evidence="4">Putative HNH nuclease YajD</fullName>
    </recommendedName>
</protein>
<evidence type="ECO:0000313" key="6">
    <source>
        <dbReference type="EMBL" id="MFD2704072.1"/>
    </source>
</evidence>
<keyword evidence="6" id="KW-0255">Endonuclease</keyword>
<keyword evidence="2" id="KW-0378">Hydrolase</keyword>
<comment type="similarity">
    <text evidence="3">Belongs to the HNH nuclease family.</text>
</comment>
<dbReference type="PANTHER" id="PTHR41286:SF1">
    <property type="entry name" value="HNH NUCLEASE YAJD-RELATED"/>
    <property type="match status" value="1"/>
</dbReference>
<dbReference type="Proteomes" id="UP001597520">
    <property type="component" value="Unassembled WGS sequence"/>
</dbReference>
<dbReference type="EMBL" id="JBHUML010000002">
    <property type="protein sequence ID" value="MFD2704072.1"/>
    <property type="molecule type" value="Genomic_DNA"/>
</dbReference>
<dbReference type="InterPro" id="IPR002711">
    <property type="entry name" value="HNH"/>
</dbReference>
<evidence type="ECO:0000256" key="2">
    <source>
        <dbReference type="ARBA" id="ARBA00022801"/>
    </source>
</evidence>
<sequence length="114" mass="13710">MPRKPKKPCSYPRCSALTYDRFCDEHKTTYTRQADKKRGTATQRGYDARWRKARAWYLKRHSLCVHCRQKNRYTPADVVDHIMPHRGDYGLFWDEENWQSLCKACHDKKTAKEE</sequence>